<keyword evidence="1" id="KW-0812">Transmembrane</keyword>
<protein>
    <recommendedName>
        <fullName evidence="4">GIY-YIG domain-containing protein</fullName>
    </recommendedName>
</protein>
<evidence type="ECO:0000313" key="2">
    <source>
        <dbReference type="EMBL" id="KAF1970252.1"/>
    </source>
</evidence>
<feature type="transmembrane region" description="Helical" evidence="1">
    <location>
        <begin position="262"/>
        <end position="281"/>
    </location>
</feature>
<keyword evidence="1" id="KW-0472">Membrane</keyword>
<evidence type="ECO:0000313" key="3">
    <source>
        <dbReference type="Proteomes" id="UP000800036"/>
    </source>
</evidence>
<name>A0A6A5V2J5_9PLEO</name>
<organism evidence="2 3">
    <name type="scientific">Bimuria novae-zelandiae CBS 107.79</name>
    <dbReference type="NCBI Taxonomy" id="1447943"/>
    <lineage>
        <taxon>Eukaryota</taxon>
        <taxon>Fungi</taxon>
        <taxon>Dikarya</taxon>
        <taxon>Ascomycota</taxon>
        <taxon>Pezizomycotina</taxon>
        <taxon>Dothideomycetes</taxon>
        <taxon>Pleosporomycetidae</taxon>
        <taxon>Pleosporales</taxon>
        <taxon>Massarineae</taxon>
        <taxon>Didymosphaeriaceae</taxon>
        <taxon>Bimuria</taxon>
    </lineage>
</organism>
<reference evidence="2" key="1">
    <citation type="journal article" date="2020" name="Stud. Mycol.">
        <title>101 Dothideomycetes genomes: a test case for predicting lifestyles and emergence of pathogens.</title>
        <authorList>
            <person name="Haridas S."/>
            <person name="Albert R."/>
            <person name="Binder M."/>
            <person name="Bloem J."/>
            <person name="Labutti K."/>
            <person name="Salamov A."/>
            <person name="Andreopoulos B."/>
            <person name="Baker S."/>
            <person name="Barry K."/>
            <person name="Bills G."/>
            <person name="Bluhm B."/>
            <person name="Cannon C."/>
            <person name="Castanera R."/>
            <person name="Culley D."/>
            <person name="Daum C."/>
            <person name="Ezra D."/>
            <person name="Gonzalez J."/>
            <person name="Henrissat B."/>
            <person name="Kuo A."/>
            <person name="Liang C."/>
            <person name="Lipzen A."/>
            <person name="Lutzoni F."/>
            <person name="Magnuson J."/>
            <person name="Mondo S."/>
            <person name="Nolan M."/>
            <person name="Ohm R."/>
            <person name="Pangilinan J."/>
            <person name="Park H.-J."/>
            <person name="Ramirez L."/>
            <person name="Alfaro M."/>
            <person name="Sun H."/>
            <person name="Tritt A."/>
            <person name="Yoshinaga Y."/>
            <person name="Zwiers L.-H."/>
            <person name="Turgeon B."/>
            <person name="Goodwin S."/>
            <person name="Spatafora J."/>
            <person name="Crous P."/>
            <person name="Grigoriev I."/>
        </authorList>
    </citation>
    <scope>NUCLEOTIDE SEQUENCE</scope>
    <source>
        <strain evidence="2">CBS 107.79</strain>
    </source>
</reference>
<dbReference type="EMBL" id="ML976702">
    <property type="protein sequence ID" value="KAF1970252.1"/>
    <property type="molecule type" value="Genomic_DNA"/>
</dbReference>
<dbReference type="OrthoDB" id="5412936at2759"/>
<gene>
    <name evidence="2" type="ORF">BU23DRAFT_538232</name>
</gene>
<evidence type="ECO:0008006" key="4">
    <source>
        <dbReference type="Google" id="ProtNLM"/>
    </source>
</evidence>
<dbReference type="Proteomes" id="UP000800036">
    <property type="component" value="Unassembled WGS sequence"/>
</dbReference>
<keyword evidence="3" id="KW-1185">Reference proteome</keyword>
<dbReference type="AlphaFoldDB" id="A0A6A5V2J5"/>
<accession>A0A6A5V2J5</accession>
<sequence length="287" mass="32992">MEELPEELTPTQQEAQHVLQCTLTKLLDPRSKYCSRYSRWIQRHTNLAEFCFRCIRPQVWEALQQGLNYDSVKAIAGEFDWQTRGVYYDVVMGKVDCLTRLYIGQSTNLRVRIRQHTDFRYRRDAPSLHYHALQKSKGNPFGVLCTLPSPTMGNHMLPGMDEPDLLLNLLEMWMCLVFRCLPKQTLQEWLPSGVETGGEIGSLNIQCPLDTWEGPGGKHERVDLRNAEDPLAREWAEMKRAEWQGTQTKAKDTSPVAETRPFPVLPLLSGFVVGFLLCSYLKYGKGR</sequence>
<keyword evidence="1" id="KW-1133">Transmembrane helix</keyword>
<proteinExistence type="predicted"/>
<evidence type="ECO:0000256" key="1">
    <source>
        <dbReference type="SAM" id="Phobius"/>
    </source>
</evidence>